<comment type="caution">
    <text evidence="3">The sequence shown here is derived from an EMBL/GenBank/DDBJ whole genome shotgun (WGS) entry which is preliminary data.</text>
</comment>
<dbReference type="PANTHER" id="PTHR34351">
    <property type="entry name" value="SLR1927 PROTEIN-RELATED"/>
    <property type="match status" value="1"/>
</dbReference>
<name>A0A2N0YZR6_9BACI</name>
<reference evidence="3 4" key="1">
    <citation type="journal article" date="2003" name="Int. J. Syst. Evol. Microbiol.">
        <title>Bacillus nealsonii sp. nov., isolated from a spacecraft-assembly facility, whose spores are gamma-radiation resistant.</title>
        <authorList>
            <person name="Venkateswaran K."/>
            <person name="Kempf M."/>
            <person name="Chen F."/>
            <person name="Satomi M."/>
            <person name="Nicholson W."/>
            <person name="Kern R."/>
        </authorList>
    </citation>
    <scope>NUCLEOTIDE SEQUENCE [LARGE SCALE GENOMIC DNA]</scope>
    <source>
        <strain evidence="3 4">FO-92</strain>
    </source>
</reference>
<gene>
    <name evidence="3" type="ORF">CWS01_15685</name>
</gene>
<proteinExistence type="predicted"/>
<keyword evidence="1" id="KW-1133">Transmembrane helix</keyword>
<protein>
    <submittedName>
        <fullName evidence="3">DUF58 domain-containing protein</fullName>
    </submittedName>
</protein>
<dbReference type="EMBL" id="PISE01000035">
    <property type="protein sequence ID" value="PKG22752.1"/>
    <property type="molecule type" value="Genomic_DNA"/>
</dbReference>
<dbReference type="AlphaFoldDB" id="A0A2N0YZR6"/>
<keyword evidence="1" id="KW-0812">Transmembrane</keyword>
<feature type="transmembrane region" description="Helical" evidence="1">
    <location>
        <begin position="36"/>
        <end position="56"/>
    </location>
</feature>
<organism evidence="3 4">
    <name type="scientific">Niallia nealsonii</name>
    <dbReference type="NCBI Taxonomy" id="115979"/>
    <lineage>
        <taxon>Bacteria</taxon>
        <taxon>Bacillati</taxon>
        <taxon>Bacillota</taxon>
        <taxon>Bacilli</taxon>
        <taxon>Bacillales</taxon>
        <taxon>Bacillaceae</taxon>
        <taxon>Niallia</taxon>
    </lineage>
</organism>
<evidence type="ECO:0000259" key="2">
    <source>
        <dbReference type="Pfam" id="PF01882"/>
    </source>
</evidence>
<dbReference type="RefSeq" id="WP_101178139.1">
    <property type="nucleotide sequence ID" value="NZ_PISE01000035.1"/>
</dbReference>
<dbReference type="Proteomes" id="UP000233375">
    <property type="component" value="Unassembled WGS sequence"/>
</dbReference>
<keyword evidence="1" id="KW-0472">Membrane</keyword>
<evidence type="ECO:0000256" key="1">
    <source>
        <dbReference type="SAM" id="Phobius"/>
    </source>
</evidence>
<accession>A0A2N0YZR6</accession>
<feature type="domain" description="DUF58" evidence="2">
    <location>
        <begin position="204"/>
        <end position="366"/>
    </location>
</feature>
<sequence>MSHLKKMLTPLWKLILLFMLIGAAFAYAMFQGGFVSWFLFYSFLPFAVYGLLLVLYPLRDWEVTRKLAKHEYNAKEVLTVEIELKRKTFIPLFYLLVEDGISSLLTNKSMSKKLFFPGFKRTIHFTYLLDELPRGEHGFYHTTIKIGDPFGFMEKEWEIRNLEKIIVFPEYEEVIYKPFTNQYEQGMAASKNIIQRDTTMAVGIREYRPGDRFSWINWKASAKRNDIMIKEFEQRQTDDIFVVLDCKEHAAFETMVSFTATLIRSILKKGAQVGFLSMEKEKTVFSIRGGEVQQRLLFHHLAKLKNNSPVSLVQLLESEFFTFQQNTTIMLVTADLSKELIKAVSLLAGQKYNLNIFLVKDSNKGLSNEEMLLKSEAFRSRVRVILIEKGRFQDAFLEVETR</sequence>
<dbReference type="InterPro" id="IPR002881">
    <property type="entry name" value="DUF58"/>
</dbReference>
<dbReference type="Pfam" id="PF01882">
    <property type="entry name" value="DUF58"/>
    <property type="match status" value="1"/>
</dbReference>
<evidence type="ECO:0000313" key="4">
    <source>
        <dbReference type="Proteomes" id="UP000233375"/>
    </source>
</evidence>
<dbReference type="OrthoDB" id="140416at2"/>
<keyword evidence="4" id="KW-1185">Reference proteome</keyword>
<feature type="transmembrane region" description="Helical" evidence="1">
    <location>
        <begin position="12"/>
        <end position="30"/>
    </location>
</feature>
<evidence type="ECO:0000313" key="3">
    <source>
        <dbReference type="EMBL" id="PKG22752.1"/>
    </source>
</evidence>
<dbReference type="PANTHER" id="PTHR34351:SF2">
    <property type="entry name" value="DUF58 DOMAIN-CONTAINING PROTEIN"/>
    <property type="match status" value="1"/>
</dbReference>